<sequence>MHLCPMSILFTFIVLIAVLALVAAVFAFMLPQSWRIEEVAQLAASPKELLALFQTPANWPNWSAWTKEQGYSFSFEGPEAGPGAMMFWKSKQISAKLIITQANEQQINFELEVDRSPLKIQGIMALDNSIPDYTQLAWRLEADLPHNSKDPLGRYQAYFLKNYFKTSLLYSLQRLEADYGFFEEEEEEE</sequence>
<name>H6L0R4_SAPGL</name>
<organism evidence="1 2">
    <name type="scientific">Saprospira grandis (strain Lewin)</name>
    <dbReference type="NCBI Taxonomy" id="984262"/>
    <lineage>
        <taxon>Bacteria</taxon>
        <taxon>Pseudomonadati</taxon>
        <taxon>Bacteroidota</taxon>
        <taxon>Saprospiria</taxon>
        <taxon>Saprospirales</taxon>
        <taxon>Saprospiraceae</taxon>
        <taxon>Saprospira</taxon>
    </lineage>
</organism>
<dbReference type="EMBL" id="CP002831">
    <property type="protein sequence ID" value="AFC24600.1"/>
    <property type="molecule type" value="Genomic_DNA"/>
</dbReference>
<dbReference type="eggNOG" id="ENOG502ZU6H">
    <property type="taxonomic scope" value="Bacteria"/>
</dbReference>
<accession>H6L0R4</accession>
<dbReference type="STRING" id="984262.SGRA_1866"/>
<dbReference type="AlphaFoldDB" id="H6L0R4"/>
<dbReference type="KEGG" id="sgn:SGRA_1866"/>
<evidence type="ECO:0000313" key="1">
    <source>
        <dbReference type="EMBL" id="AFC24600.1"/>
    </source>
</evidence>
<dbReference type="Proteomes" id="UP000007519">
    <property type="component" value="Chromosome"/>
</dbReference>
<evidence type="ECO:0000313" key="2">
    <source>
        <dbReference type="Proteomes" id="UP000007519"/>
    </source>
</evidence>
<gene>
    <name evidence="1" type="ordered locus">SGRA_1866</name>
</gene>
<protein>
    <recommendedName>
        <fullName evidence="3">Polyketide cyclase/dehydrase</fullName>
    </recommendedName>
</protein>
<dbReference type="HOGENOM" id="CLU_1446702_0_0_10"/>
<keyword evidence="2" id="KW-1185">Reference proteome</keyword>
<evidence type="ECO:0008006" key="3">
    <source>
        <dbReference type="Google" id="ProtNLM"/>
    </source>
</evidence>
<reference evidence="1 2" key="1">
    <citation type="journal article" date="2012" name="Stand. Genomic Sci.">
        <title>Complete genome sequencing and analysis of Saprospira grandis str. Lewin, a predatory marine bacterium.</title>
        <authorList>
            <person name="Saw J.H."/>
            <person name="Yuryev A."/>
            <person name="Kanbe M."/>
            <person name="Hou S."/>
            <person name="Young A.G."/>
            <person name="Aizawa S."/>
            <person name="Alam M."/>
        </authorList>
    </citation>
    <scope>NUCLEOTIDE SEQUENCE [LARGE SCALE GENOMIC DNA]</scope>
    <source>
        <strain evidence="1 2">Lewin</strain>
    </source>
</reference>
<proteinExistence type="predicted"/>